<dbReference type="InterPro" id="IPR036322">
    <property type="entry name" value="WD40_repeat_dom_sf"/>
</dbReference>
<sequence>MYYHSFECVAIGAGHNDGVSACAFNKKAADASKRGFVVSAGQDLTVKLWNVTGINTQADADTDPSAHEQSMELIPAMTVKGHDKDINTVAVAPNDRMFVTGSHDRTAKLWSTQDLSLLGTLRGHKRGIWHAEFSPVDRVVATASGDKTIKLWSITDFTCVKTLEGHTGGVLKLAFMSRGMQMASSAADGLCKIWTLKTSECEDTMDGHTDKVWALTLNKSESRIVSGGGDSVLNVWRDTTVQQQEEVERVSEEKMLLTQELMNLVQNKQYLKAAKLALRLDQPHRMRELMEEIVESDHVTGGERGVGKVVLALDDSQVSRLLGYVREWNTNARHSRIAQMVLMCVLKVIPPARMVTLDKIKNLIEALLPYSERHFSRLDRLEQQSFFVDYTWQGLRYGMVGNVMEAQHMGMAVKTITDDDKDFLGGDRRATDDTQKDKDPTAEDAPLISMQQQLEVATPPSGAEDGDSKSESESGSEGAEEVAVAVAGETNVADADEWAVEELVIPQSTAETKAGPSKAKRQSVQPTKGVKRQKIELEETDESGDSSDSESGSDNEFVEKMFKESNGATQKDSATPSSMKAGKTSGAKSANRDKSDPSNAEKGSGKSSTKKHNTPKNGTKPKPNSKPKPSSEPTRRSKRRKA</sequence>
<comment type="subcellular location">
    <subcellularLocation>
        <location evidence="1">Nucleus</location>
        <location evidence="1">Nucleolus</location>
    </subcellularLocation>
</comment>
<feature type="domain" description="U3 small nucleolar RNA-associated protein 13 C-terminal" evidence="7">
    <location>
        <begin position="259"/>
        <end position="393"/>
    </location>
</feature>
<dbReference type="PROSITE" id="PS50294">
    <property type="entry name" value="WD_REPEATS_REGION"/>
    <property type="match status" value="4"/>
</dbReference>
<dbReference type="CDD" id="cd00200">
    <property type="entry name" value="WD40"/>
    <property type="match status" value="1"/>
</dbReference>
<dbReference type="Pfam" id="PF00400">
    <property type="entry name" value="WD40"/>
    <property type="match status" value="5"/>
</dbReference>
<reference evidence="8 9" key="1">
    <citation type="submission" date="2011-02" db="EMBL/GenBank/DDBJ databases">
        <title>The Genome Sequence of Sphaeroforma arctica JP610.</title>
        <authorList>
            <consortium name="The Broad Institute Genome Sequencing Platform"/>
            <person name="Russ C."/>
            <person name="Cuomo C."/>
            <person name="Young S.K."/>
            <person name="Zeng Q."/>
            <person name="Gargeya S."/>
            <person name="Alvarado L."/>
            <person name="Berlin A."/>
            <person name="Chapman S.B."/>
            <person name="Chen Z."/>
            <person name="Freedman E."/>
            <person name="Gellesch M."/>
            <person name="Goldberg J."/>
            <person name="Griggs A."/>
            <person name="Gujja S."/>
            <person name="Heilman E."/>
            <person name="Heiman D."/>
            <person name="Howarth C."/>
            <person name="Mehta T."/>
            <person name="Neiman D."/>
            <person name="Pearson M."/>
            <person name="Roberts A."/>
            <person name="Saif S."/>
            <person name="Shea T."/>
            <person name="Shenoy N."/>
            <person name="Sisk P."/>
            <person name="Stolte C."/>
            <person name="Sykes S."/>
            <person name="White J."/>
            <person name="Yandava C."/>
            <person name="Burger G."/>
            <person name="Gray M.W."/>
            <person name="Holland P.W.H."/>
            <person name="King N."/>
            <person name="Lang F.B.F."/>
            <person name="Roger A.J."/>
            <person name="Ruiz-Trillo I."/>
            <person name="Haas B."/>
            <person name="Nusbaum C."/>
            <person name="Birren B."/>
        </authorList>
    </citation>
    <scope>NUCLEOTIDE SEQUENCE [LARGE SCALE GENOMIC DNA]</scope>
    <source>
        <strain evidence="8 9">JP610</strain>
    </source>
</reference>
<evidence type="ECO:0000313" key="9">
    <source>
        <dbReference type="Proteomes" id="UP000054560"/>
    </source>
</evidence>
<evidence type="ECO:0000256" key="4">
    <source>
        <dbReference type="ARBA" id="ARBA00023242"/>
    </source>
</evidence>
<dbReference type="InterPro" id="IPR015943">
    <property type="entry name" value="WD40/YVTN_repeat-like_dom_sf"/>
</dbReference>
<feature type="region of interest" description="Disordered" evidence="6">
    <location>
        <begin position="503"/>
        <end position="642"/>
    </location>
</feature>
<feature type="repeat" description="WD" evidence="5">
    <location>
        <begin position="12"/>
        <end position="51"/>
    </location>
</feature>
<dbReference type="eggNOG" id="KOG0319">
    <property type="taxonomic scope" value="Eukaryota"/>
</dbReference>
<feature type="compositionally biased region" description="Low complexity" evidence="6">
    <location>
        <begin position="473"/>
        <end position="482"/>
    </location>
</feature>
<feature type="compositionally biased region" description="Basic and acidic residues" evidence="6">
    <location>
        <begin position="420"/>
        <end position="441"/>
    </location>
</feature>
<feature type="repeat" description="WD" evidence="5">
    <location>
        <begin position="121"/>
        <end position="162"/>
    </location>
</feature>
<dbReference type="PRINTS" id="PR00320">
    <property type="entry name" value="GPROTEINBRPT"/>
</dbReference>
<dbReference type="GeneID" id="25906667"/>
<dbReference type="InterPro" id="IPR020472">
    <property type="entry name" value="WD40_PAC1"/>
</dbReference>
<keyword evidence="3" id="KW-0677">Repeat</keyword>
<feature type="repeat" description="WD" evidence="5">
    <location>
        <begin position="163"/>
        <end position="204"/>
    </location>
</feature>
<dbReference type="Pfam" id="PF08625">
    <property type="entry name" value="Utp13"/>
    <property type="match status" value="1"/>
</dbReference>
<gene>
    <name evidence="8" type="ORF">SARC_06163</name>
</gene>
<evidence type="ECO:0000256" key="6">
    <source>
        <dbReference type="SAM" id="MobiDB-lite"/>
    </source>
</evidence>
<keyword evidence="9" id="KW-1185">Reference proteome</keyword>
<dbReference type="OrthoDB" id="5414888at2759"/>
<feature type="repeat" description="WD" evidence="5">
    <location>
        <begin position="79"/>
        <end position="120"/>
    </location>
</feature>
<dbReference type="GO" id="GO:0032040">
    <property type="term" value="C:small-subunit processome"/>
    <property type="evidence" value="ECO:0007669"/>
    <property type="project" value="InterPro"/>
</dbReference>
<dbReference type="Proteomes" id="UP000054560">
    <property type="component" value="Unassembled WGS sequence"/>
</dbReference>
<name>A0A0L0FXF9_9EUKA</name>
<evidence type="ECO:0000256" key="1">
    <source>
        <dbReference type="ARBA" id="ARBA00004604"/>
    </source>
</evidence>
<feature type="compositionally biased region" description="Acidic residues" evidence="6">
    <location>
        <begin position="538"/>
        <end position="553"/>
    </location>
</feature>
<organism evidence="8 9">
    <name type="scientific">Sphaeroforma arctica JP610</name>
    <dbReference type="NCBI Taxonomy" id="667725"/>
    <lineage>
        <taxon>Eukaryota</taxon>
        <taxon>Ichthyosporea</taxon>
        <taxon>Ichthyophonida</taxon>
        <taxon>Sphaeroforma</taxon>
    </lineage>
</organism>
<evidence type="ECO:0000259" key="7">
    <source>
        <dbReference type="Pfam" id="PF08625"/>
    </source>
</evidence>
<evidence type="ECO:0000313" key="8">
    <source>
        <dbReference type="EMBL" id="KNC81517.1"/>
    </source>
</evidence>
<feature type="compositionally biased region" description="Polar residues" evidence="6">
    <location>
        <begin position="566"/>
        <end position="578"/>
    </location>
</feature>
<dbReference type="PANTHER" id="PTHR19854">
    <property type="entry name" value="TRANSDUCIN BETA-LIKE 3"/>
    <property type="match status" value="1"/>
</dbReference>
<dbReference type="STRING" id="667725.A0A0L0FXF9"/>
<evidence type="ECO:0000256" key="5">
    <source>
        <dbReference type="PROSITE-ProRule" id="PRU00221"/>
    </source>
</evidence>
<dbReference type="SUPFAM" id="SSF50978">
    <property type="entry name" value="WD40 repeat-like"/>
    <property type="match status" value="1"/>
</dbReference>
<proteinExistence type="predicted"/>
<dbReference type="PROSITE" id="PS00678">
    <property type="entry name" value="WD_REPEATS_1"/>
    <property type="match status" value="1"/>
</dbReference>
<dbReference type="InterPro" id="IPR001680">
    <property type="entry name" value="WD40_rpt"/>
</dbReference>
<dbReference type="Gene3D" id="2.130.10.10">
    <property type="entry name" value="YVTN repeat-like/Quinoprotein amine dehydrogenase"/>
    <property type="match status" value="2"/>
</dbReference>
<evidence type="ECO:0000256" key="2">
    <source>
        <dbReference type="ARBA" id="ARBA00022574"/>
    </source>
</evidence>
<keyword evidence="2 5" id="KW-0853">WD repeat</keyword>
<accession>A0A0L0FXF9</accession>
<dbReference type="SMART" id="SM00320">
    <property type="entry name" value="WD40"/>
    <property type="match status" value="5"/>
</dbReference>
<dbReference type="PROSITE" id="PS50082">
    <property type="entry name" value="WD_REPEATS_2"/>
    <property type="match status" value="5"/>
</dbReference>
<dbReference type="EMBL" id="KQ242025">
    <property type="protein sequence ID" value="KNC81517.1"/>
    <property type="molecule type" value="Genomic_DNA"/>
</dbReference>
<dbReference type="InterPro" id="IPR013934">
    <property type="entry name" value="Utp13_C"/>
</dbReference>
<dbReference type="GO" id="GO:0034511">
    <property type="term" value="F:U3 snoRNA binding"/>
    <property type="evidence" value="ECO:0007669"/>
    <property type="project" value="TreeGrafter"/>
</dbReference>
<dbReference type="AlphaFoldDB" id="A0A0L0FXF9"/>
<feature type="region of interest" description="Disordered" evidence="6">
    <location>
        <begin position="420"/>
        <end position="482"/>
    </location>
</feature>
<feature type="repeat" description="WD" evidence="5">
    <location>
        <begin position="205"/>
        <end position="236"/>
    </location>
</feature>
<dbReference type="GO" id="GO:0000472">
    <property type="term" value="P:endonucleolytic cleavage to generate mature 5'-end of SSU-rRNA from (SSU-rRNA, 5.8S rRNA, LSU-rRNA)"/>
    <property type="evidence" value="ECO:0007669"/>
    <property type="project" value="TreeGrafter"/>
</dbReference>
<protein>
    <recommendedName>
        <fullName evidence="7">U3 small nucleolar RNA-associated protein 13 C-terminal domain-containing protein</fullName>
    </recommendedName>
</protein>
<dbReference type="GO" id="GO:0000480">
    <property type="term" value="P:endonucleolytic cleavage in 5'-ETS of tricistronic rRNA transcript (SSU-rRNA, 5.8S rRNA, LSU-rRNA)"/>
    <property type="evidence" value="ECO:0007669"/>
    <property type="project" value="TreeGrafter"/>
</dbReference>
<dbReference type="GO" id="GO:0030686">
    <property type="term" value="C:90S preribosome"/>
    <property type="evidence" value="ECO:0007669"/>
    <property type="project" value="TreeGrafter"/>
</dbReference>
<dbReference type="InterPro" id="IPR019775">
    <property type="entry name" value="WD40_repeat_CS"/>
</dbReference>
<evidence type="ECO:0000256" key="3">
    <source>
        <dbReference type="ARBA" id="ARBA00022737"/>
    </source>
</evidence>
<keyword evidence="4" id="KW-0539">Nucleus</keyword>
<dbReference type="PANTHER" id="PTHR19854:SF15">
    <property type="entry name" value="TRANSDUCIN BETA-LIKE PROTEIN 3"/>
    <property type="match status" value="1"/>
</dbReference>
<dbReference type="RefSeq" id="XP_014155419.1">
    <property type="nucleotide sequence ID" value="XM_014299944.1"/>
</dbReference>